<dbReference type="OrthoDB" id="10053569at2759"/>
<comment type="caution">
    <text evidence="4">The sequence shown here is derived from an EMBL/GenBank/DDBJ whole genome shotgun (WGS) entry which is preliminary data.</text>
</comment>
<dbReference type="STRING" id="1157962.A0A250WYW1"/>
<gene>
    <name evidence="4" type="ORF">CEUSTIGMA_g3470.t1</name>
</gene>
<dbReference type="Pfam" id="PF13450">
    <property type="entry name" value="NAD_binding_8"/>
    <property type="match status" value="1"/>
</dbReference>
<evidence type="ECO:0000313" key="5">
    <source>
        <dbReference type="Proteomes" id="UP000232323"/>
    </source>
</evidence>
<dbReference type="AlphaFoldDB" id="A0A250WYW1"/>
<dbReference type="GO" id="GO:0070189">
    <property type="term" value="P:kynurenine metabolic process"/>
    <property type="evidence" value="ECO:0007669"/>
    <property type="project" value="TreeGrafter"/>
</dbReference>
<dbReference type="InterPro" id="IPR036188">
    <property type="entry name" value="FAD/NAD-bd_sf"/>
</dbReference>
<dbReference type="GO" id="GO:0071949">
    <property type="term" value="F:FAD binding"/>
    <property type="evidence" value="ECO:0007669"/>
    <property type="project" value="InterPro"/>
</dbReference>
<dbReference type="GO" id="GO:0004502">
    <property type="term" value="F:kynurenine 3-monooxygenase activity"/>
    <property type="evidence" value="ECO:0007669"/>
    <property type="project" value="TreeGrafter"/>
</dbReference>
<evidence type="ECO:0000313" key="4">
    <source>
        <dbReference type="EMBL" id="GAX76027.1"/>
    </source>
</evidence>
<dbReference type="InterPro" id="IPR002938">
    <property type="entry name" value="FAD-bd"/>
</dbReference>
<dbReference type="PANTHER" id="PTHR46028">
    <property type="entry name" value="KYNURENINE 3-MONOOXYGENASE"/>
    <property type="match status" value="1"/>
</dbReference>
<name>A0A250WYW1_9CHLO</name>
<reference evidence="4 5" key="1">
    <citation type="submission" date="2017-08" db="EMBL/GenBank/DDBJ databases">
        <title>Acidophilic green algal genome provides insights into adaptation to an acidic environment.</title>
        <authorList>
            <person name="Hirooka S."/>
            <person name="Hirose Y."/>
            <person name="Kanesaki Y."/>
            <person name="Higuchi S."/>
            <person name="Fujiwara T."/>
            <person name="Onuma R."/>
            <person name="Era A."/>
            <person name="Ohbayashi R."/>
            <person name="Uzuka A."/>
            <person name="Nozaki H."/>
            <person name="Yoshikawa H."/>
            <person name="Miyagishima S.Y."/>
        </authorList>
    </citation>
    <scope>NUCLEOTIDE SEQUENCE [LARGE SCALE GENOMIC DNA]</scope>
    <source>
        <strain evidence="4 5">NIES-2499</strain>
    </source>
</reference>
<dbReference type="SUPFAM" id="SSF51905">
    <property type="entry name" value="FAD/NAD(P)-binding domain"/>
    <property type="match status" value="1"/>
</dbReference>
<dbReference type="Gene3D" id="3.50.50.60">
    <property type="entry name" value="FAD/NAD(P)-binding domain"/>
    <property type="match status" value="1"/>
</dbReference>
<keyword evidence="1" id="KW-0560">Oxidoreductase</keyword>
<organism evidence="4 5">
    <name type="scientific">Chlamydomonas eustigma</name>
    <dbReference type="NCBI Taxonomy" id="1157962"/>
    <lineage>
        <taxon>Eukaryota</taxon>
        <taxon>Viridiplantae</taxon>
        <taxon>Chlorophyta</taxon>
        <taxon>core chlorophytes</taxon>
        <taxon>Chlorophyceae</taxon>
        <taxon>CS clade</taxon>
        <taxon>Chlamydomonadales</taxon>
        <taxon>Chlamydomonadaceae</taxon>
        <taxon>Chlamydomonas</taxon>
    </lineage>
</organism>
<accession>A0A250WYW1</accession>
<dbReference type="EMBL" id="BEGY01000015">
    <property type="protein sequence ID" value="GAX76027.1"/>
    <property type="molecule type" value="Genomic_DNA"/>
</dbReference>
<dbReference type="PRINTS" id="PR00420">
    <property type="entry name" value="RNGMNOXGNASE"/>
</dbReference>
<dbReference type="Proteomes" id="UP000232323">
    <property type="component" value="Unassembled WGS sequence"/>
</dbReference>
<sequence length="548" mass="59270">MMVTNSSCKLSKSQHERLEISTSMRYRQKSMYPAARHQMSTFKCLNKLRKSVATSTALADTPLSDEIRVPATTQTSTPTVAPLYLGKKAVVVGAGPAGSTAAMFLAREGFSVDVYERRPEPKADVVDSGRAYIIILIPRGKAALAELGISLPTDPHFITQGSVRHPPNGKVSVVKEAGNVTFSRSDLAQFLINEARSKYPDSIRFHFERGVEKVDLEKKQVTFSSMSNPSAASAESNNEEGFQHSVTELIQYEMLIGADGAASAVRGALQSHIPGYKVDISDSGREYKVYMNLVGNIEPPEFKDNAGATLHLWSAKDDPFMSFTAHRNPDDTYSGTFSMCTGAHAKVQSVAAYEEILRTKFAGIPESWIPSIAQQVNGSPASPAGKRIRCSQLGAPGVVLLGDAAHAVTPVFGQGANSSLESGQVLGQALKEANGDLESVPDTFDKLRKPDVHGLYEIDRKAFSFFSRKGPLDPDFLQLLSHVLLGTILSKIVPNLYGKQPMLLQLGTAPYSKILSAVKRDAKVSAMVLILIAMSIVLRMFFTSGSPA</sequence>
<keyword evidence="5" id="KW-1185">Reference proteome</keyword>
<keyword evidence="2" id="KW-0472">Membrane</keyword>
<proteinExistence type="predicted"/>
<evidence type="ECO:0000259" key="3">
    <source>
        <dbReference type="Pfam" id="PF01494"/>
    </source>
</evidence>
<feature type="domain" description="FAD-binding" evidence="3">
    <location>
        <begin position="248"/>
        <end position="432"/>
    </location>
</feature>
<feature type="transmembrane region" description="Helical" evidence="2">
    <location>
        <begin position="524"/>
        <end position="542"/>
    </location>
</feature>
<dbReference type="PANTHER" id="PTHR46028:SF7">
    <property type="entry name" value="KYNURENINE 3-MONOOXYGENASE-RELATED"/>
    <property type="match status" value="1"/>
</dbReference>
<keyword evidence="2" id="KW-0812">Transmembrane</keyword>
<keyword evidence="2" id="KW-1133">Transmembrane helix</keyword>
<protein>
    <recommendedName>
        <fullName evidence="3">FAD-binding domain-containing protein</fullName>
    </recommendedName>
</protein>
<evidence type="ECO:0000256" key="2">
    <source>
        <dbReference type="SAM" id="Phobius"/>
    </source>
</evidence>
<evidence type="ECO:0000256" key="1">
    <source>
        <dbReference type="ARBA" id="ARBA00023033"/>
    </source>
</evidence>
<dbReference type="Pfam" id="PF01494">
    <property type="entry name" value="FAD_binding_3"/>
    <property type="match status" value="1"/>
</dbReference>
<keyword evidence="1" id="KW-0503">Monooxygenase</keyword>